<accession>A0AAE9WQX0</accession>
<dbReference type="EMBL" id="CP115533">
    <property type="protein sequence ID" value="WBY57366.1"/>
    <property type="molecule type" value="Genomic_DNA"/>
</dbReference>
<evidence type="ECO:0000256" key="1">
    <source>
        <dbReference type="SAM" id="SignalP"/>
    </source>
</evidence>
<organism evidence="2 3">
    <name type="scientific">Plasmodium yoelii yoelii</name>
    <dbReference type="NCBI Taxonomy" id="73239"/>
    <lineage>
        <taxon>Eukaryota</taxon>
        <taxon>Sar</taxon>
        <taxon>Alveolata</taxon>
        <taxon>Apicomplexa</taxon>
        <taxon>Aconoidasida</taxon>
        <taxon>Haemosporida</taxon>
        <taxon>Plasmodiidae</taxon>
        <taxon>Plasmodium</taxon>
        <taxon>Plasmodium (Vinckeia)</taxon>
    </lineage>
</organism>
<gene>
    <name evidence="2" type="ORF">Py17XNL_000900270</name>
</gene>
<dbReference type="AlphaFoldDB" id="A0AAE9WQX0"/>
<reference evidence="2" key="1">
    <citation type="submission" date="2023-01" db="EMBL/GenBank/DDBJ databases">
        <title>Long-Read Genome Assembly and Gene Model Annotations for the Rodent Malaria Parasite Plasmodium yoelii 17XNL.</title>
        <authorList>
            <person name="Mitchell G.J."/>
            <person name="Sebastian A."/>
            <person name="Albert I."/>
            <person name="Lindner S.E."/>
        </authorList>
    </citation>
    <scope>NUCLEOTIDE SEQUENCE</scope>
    <source>
        <strain evidence="2">17XNL clone 1.1</strain>
    </source>
</reference>
<protein>
    <recommendedName>
        <fullName evidence="4">PYST-C1-like N-terminal domain-containing protein</fullName>
    </recommendedName>
</protein>
<evidence type="ECO:0008006" key="4">
    <source>
        <dbReference type="Google" id="ProtNLM"/>
    </source>
</evidence>
<feature type="signal peptide" evidence="1">
    <location>
        <begin position="1"/>
        <end position="22"/>
    </location>
</feature>
<evidence type="ECO:0000313" key="2">
    <source>
        <dbReference type="EMBL" id="WBY57366.1"/>
    </source>
</evidence>
<dbReference type="Proteomes" id="UP001054126">
    <property type="component" value="Chromosome 9"/>
</dbReference>
<name>A0AAE9WQX0_PLAYO</name>
<feature type="chain" id="PRO_5042253764" description="PYST-C1-like N-terminal domain-containing protein" evidence="1">
    <location>
        <begin position="23"/>
        <end position="102"/>
    </location>
</feature>
<proteinExistence type="predicted"/>
<sequence length="102" mass="12296">MKIVVFDFVVIIIFYLQSKVQSIYNKKNTSLPLFISSERNKKIIPRKIKNKNFKTYIWGYPIYDDSPFKLRRPKIYPNFEYGELRKSQDFDYVVSTNISQNK</sequence>
<keyword evidence="1" id="KW-0732">Signal</keyword>
<evidence type="ECO:0000313" key="3">
    <source>
        <dbReference type="Proteomes" id="UP001054126"/>
    </source>
</evidence>